<evidence type="ECO:0000313" key="2">
    <source>
        <dbReference type="Proteomes" id="UP000037122"/>
    </source>
</evidence>
<reference evidence="2" key="1">
    <citation type="journal article" date="2015" name="BMC Genomics">
        <title>Draft genome of a commonly misdiagnosed multidrug resistant pathogen Candida auris.</title>
        <authorList>
            <person name="Chatterjee S."/>
            <person name="Alampalli S.V."/>
            <person name="Nageshan R.K."/>
            <person name="Chettiar S.T."/>
            <person name="Joshi S."/>
            <person name="Tatu U.S."/>
        </authorList>
    </citation>
    <scope>NUCLEOTIDE SEQUENCE [LARGE SCALE GENOMIC DNA]</scope>
    <source>
        <strain evidence="2">6684</strain>
    </source>
</reference>
<comment type="caution">
    <text evidence="1">The sequence shown here is derived from an EMBL/GenBank/DDBJ whole genome shotgun (WGS) entry which is preliminary data.</text>
</comment>
<protein>
    <submittedName>
        <fullName evidence="1">Uncharacterized protein</fullName>
    </submittedName>
</protein>
<gene>
    <name evidence="1" type="ORF">QG37_06121</name>
</gene>
<evidence type="ECO:0000313" key="1">
    <source>
        <dbReference type="EMBL" id="KND97712.1"/>
    </source>
</evidence>
<dbReference type="Proteomes" id="UP000037122">
    <property type="component" value="Unassembled WGS sequence"/>
</dbReference>
<dbReference type="EMBL" id="LGST01000041">
    <property type="protein sequence ID" value="KND97712.1"/>
    <property type="molecule type" value="Genomic_DNA"/>
</dbReference>
<dbReference type="VEuPathDB" id="FungiDB:QG37_06121"/>
<sequence length="32" mass="3753">MKRRNTASQEKYTKKSSVKAGIKGYFLEENLF</sequence>
<dbReference type="AlphaFoldDB" id="A0A0L0NU42"/>
<accession>A0A0L0NU42</accession>
<organism evidence="1 2">
    <name type="scientific">Candidozyma auris</name>
    <name type="common">Yeast</name>
    <name type="synonym">Candida auris</name>
    <dbReference type="NCBI Taxonomy" id="498019"/>
    <lineage>
        <taxon>Eukaryota</taxon>
        <taxon>Fungi</taxon>
        <taxon>Dikarya</taxon>
        <taxon>Ascomycota</taxon>
        <taxon>Saccharomycotina</taxon>
        <taxon>Pichiomycetes</taxon>
        <taxon>Metschnikowiaceae</taxon>
        <taxon>Candidozyma</taxon>
    </lineage>
</organism>
<proteinExistence type="predicted"/>
<name>A0A0L0NU42_CANAR</name>